<keyword evidence="3" id="KW-1185">Reference proteome</keyword>
<proteinExistence type="predicted"/>
<accession>A0ABQ6MXH8</accession>
<feature type="region of interest" description="Disordered" evidence="1">
    <location>
        <begin position="25"/>
        <end position="71"/>
    </location>
</feature>
<evidence type="ECO:0000313" key="2">
    <source>
        <dbReference type="EMBL" id="GMI34865.1"/>
    </source>
</evidence>
<feature type="compositionally biased region" description="Low complexity" evidence="1">
    <location>
        <begin position="45"/>
        <end position="57"/>
    </location>
</feature>
<protein>
    <submittedName>
        <fullName evidence="2">Uncharacterized protein</fullName>
    </submittedName>
</protein>
<reference evidence="2 3" key="1">
    <citation type="journal article" date="2023" name="Commun. Biol.">
        <title>Genome analysis of Parmales, the sister group of diatoms, reveals the evolutionary specialization of diatoms from phago-mixotrophs to photoautotrophs.</title>
        <authorList>
            <person name="Ban H."/>
            <person name="Sato S."/>
            <person name="Yoshikawa S."/>
            <person name="Yamada K."/>
            <person name="Nakamura Y."/>
            <person name="Ichinomiya M."/>
            <person name="Sato N."/>
            <person name="Blanc-Mathieu R."/>
            <person name="Endo H."/>
            <person name="Kuwata A."/>
            <person name="Ogata H."/>
        </authorList>
    </citation>
    <scope>NUCLEOTIDE SEQUENCE [LARGE SCALE GENOMIC DNA]</scope>
</reference>
<gene>
    <name evidence="2" type="ORF">TeGR_g12227</name>
</gene>
<evidence type="ECO:0000256" key="1">
    <source>
        <dbReference type="SAM" id="MobiDB-lite"/>
    </source>
</evidence>
<comment type="caution">
    <text evidence="2">The sequence shown here is derived from an EMBL/GenBank/DDBJ whole genome shotgun (WGS) entry which is preliminary data.</text>
</comment>
<dbReference type="Proteomes" id="UP001165060">
    <property type="component" value="Unassembled WGS sequence"/>
</dbReference>
<organism evidence="2 3">
    <name type="scientific">Tetraparma gracilis</name>
    <dbReference type="NCBI Taxonomy" id="2962635"/>
    <lineage>
        <taxon>Eukaryota</taxon>
        <taxon>Sar</taxon>
        <taxon>Stramenopiles</taxon>
        <taxon>Ochrophyta</taxon>
        <taxon>Bolidophyceae</taxon>
        <taxon>Parmales</taxon>
        <taxon>Triparmaceae</taxon>
        <taxon>Tetraparma</taxon>
    </lineage>
</organism>
<name>A0ABQ6MXH8_9STRA</name>
<evidence type="ECO:0000313" key="3">
    <source>
        <dbReference type="Proteomes" id="UP001165060"/>
    </source>
</evidence>
<dbReference type="EMBL" id="BRYB01003336">
    <property type="protein sequence ID" value="GMI34865.1"/>
    <property type="molecule type" value="Genomic_DNA"/>
</dbReference>
<sequence>MDYNVAALLVEVRESLAYTDLCESPRKATDGKATGRATNSPTDPGSRAGSRRGSWSGVGRGSPIHPGGEREDAAFTANRNFARLLGSKFGKGKKASRDEKIWKGLPVDEWKTLGIVSNMATFYGEYTILERAMSSLR</sequence>